<dbReference type="InterPro" id="IPR010982">
    <property type="entry name" value="Lambda_DNA-bd_dom_sf"/>
</dbReference>
<dbReference type="InterPro" id="IPR046335">
    <property type="entry name" value="LacI/GalR-like_sensor"/>
</dbReference>
<reference evidence="5 6" key="1">
    <citation type="submission" date="2019-11" db="EMBL/GenBank/DDBJ databases">
        <title>Agromyces kandeliae sp. nov., isolated from mangrove soil.</title>
        <authorList>
            <person name="Wang R."/>
        </authorList>
    </citation>
    <scope>NUCLEOTIDE SEQUENCE [LARGE SCALE GENOMIC DNA]</scope>
    <source>
        <strain evidence="5 6">Q22</strain>
    </source>
</reference>
<dbReference type="SUPFAM" id="SSF47413">
    <property type="entry name" value="lambda repressor-like DNA-binding domains"/>
    <property type="match status" value="1"/>
</dbReference>
<keyword evidence="1" id="KW-0805">Transcription regulation</keyword>
<dbReference type="AlphaFoldDB" id="A0A6L5R715"/>
<keyword evidence="3" id="KW-0804">Transcription</keyword>
<dbReference type="PANTHER" id="PTHR30146">
    <property type="entry name" value="LACI-RELATED TRANSCRIPTIONAL REPRESSOR"/>
    <property type="match status" value="1"/>
</dbReference>
<evidence type="ECO:0000256" key="2">
    <source>
        <dbReference type="ARBA" id="ARBA00023125"/>
    </source>
</evidence>
<dbReference type="Gene3D" id="1.10.260.40">
    <property type="entry name" value="lambda repressor-like DNA-binding domains"/>
    <property type="match status" value="1"/>
</dbReference>
<keyword evidence="2 5" id="KW-0238">DNA-binding</keyword>
<keyword evidence="6" id="KW-1185">Reference proteome</keyword>
<dbReference type="CDD" id="cd01392">
    <property type="entry name" value="HTH_LacI"/>
    <property type="match status" value="1"/>
</dbReference>
<dbReference type="PANTHER" id="PTHR30146:SF109">
    <property type="entry name" value="HTH-TYPE TRANSCRIPTIONAL REGULATOR GALS"/>
    <property type="match status" value="1"/>
</dbReference>
<dbReference type="SMART" id="SM00354">
    <property type="entry name" value="HTH_LACI"/>
    <property type="match status" value="1"/>
</dbReference>
<feature type="domain" description="HTH lacI-type" evidence="4">
    <location>
        <begin position="13"/>
        <end position="67"/>
    </location>
</feature>
<dbReference type="PROSITE" id="PS00356">
    <property type="entry name" value="HTH_LACI_1"/>
    <property type="match status" value="1"/>
</dbReference>
<protein>
    <submittedName>
        <fullName evidence="5">LacI family DNA-binding transcriptional regulator</fullName>
    </submittedName>
</protein>
<dbReference type="GO" id="GO:0000976">
    <property type="term" value="F:transcription cis-regulatory region binding"/>
    <property type="evidence" value="ECO:0007669"/>
    <property type="project" value="TreeGrafter"/>
</dbReference>
<evidence type="ECO:0000256" key="1">
    <source>
        <dbReference type="ARBA" id="ARBA00023015"/>
    </source>
</evidence>
<dbReference type="RefSeq" id="WP_154347797.1">
    <property type="nucleotide sequence ID" value="NZ_WKJD01000021.1"/>
</dbReference>
<evidence type="ECO:0000259" key="4">
    <source>
        <dbReference type="PROSITE" id="PS50932"/>
    </source>
</evidence>
<dbReference type="Pfam" id="PF00356">
    <property type="entry name" value="LacI"/>
    <property type="match status" value="1"/>
</dbReference>
<dbReference type="Proteomes" id="UP000476511">
    <property type="component" value="Unassembled WGS sequence"/>
</dbReference>
<evidence type="ECO:0000256" key="3">
    <source>
        <dbReference type="ARBA" id="ARBA00023163"/>
    </source>
</evidence>
<organism evidence="5 6">
    <name type="scientific">Agromyces kandeliae</name>
    <dbReference type="NCBI Taxonomy" id="2666141"/>
    <lineage>
        <taxon>Bacteria</taxon>
        <taxon>Bacillati</taxon>
        <taxon>Actinomycetota</taxon>
        <taxon>Actinomycetes</taxon>
        <taxon>Micrococcales</taxon>
        <taxon>Microbacteriaceae</taxon>
        <taxon>Agromyces</taxon>
    </lineage>
</organism>
<dbReference type="InterPro" id="IPR028082">
    <property type="entry name" value="Peripla_BP_I"/>
</dbReference>
<evidence type="ECO:0000313" key="5">
    <source>
        <dbReference type="EMBL" id="MRX45238.1"/>
    </source>
</evidence>
<accession>A0A6L5R715</accession>
<dbReference type="GO" id="GO:0003700">
    <property type="term" value="F:DNA-binding transcription factor activity"/>
    <property type="evidence" value="ECO:0007669"/>
    <property type="project" value="TreeGrafter"/>
</dbReference>
<sequence>MSEVPTTRQPERASIRDVAVKAGVSRQTVVRAMNDMPGISADTKAHVLRVARELRYRPSRFGRGLAKQDTLTVGLVVSDLTNAYFAELASEFIAVAGEVGWTVLVQEIERDKQHEKRVLSSFATQVDAIVGYLLIDDAELDDLVGDLPVVRFADLARGGHRPMIGIDYEPGMSAALDHLTHGGRRHILMVDVPTEAGPSPRAEVFRRLSAARGLATTIVELPDEHLPRTGAVMAFVAQALETHPETDAIVGFNDMIAVGALKQLVSAGVAVPERCAVLGIDGLLVGELVTPSLSTLEFDMRMAARMLFEAMLAALSDPHPAGGTGPVAIVTHTLTVRESTATA</sequence>
<gene>
    <name evidence="5" type="ORF">GJR97_16110</name>
</gene>
<evidence type="ECO:0000313" key="6">
    <source>
        <dbReference type="Proteomes" id="UP000476511"/>
    </source>
</evidence>
<dbReference type="InterPro" id="IPR000843">
    <property type="entry name" value="HTH_LacI"/>
</dbReference>
<dbReference type="CDD" id="cd06267">
    <property type="entry name" value="PBP1_LacI_sugar_binding-like"/>
    <property type="match status" value="1"/>
</dbReference>
<dbReference type="SUPFAM" id="SSF53822">
    <property type="entry name" value="Periplasmic binding protein-like I"/>
    <property type="match status" value="1"/>
</dbReference>
<comment type="caution">
    <text evidence="5">The sequence shown here is derived from an EMBL/GenBank/DDBJ whole genome shotgun (WGS) entry which is preliminary data.</text>
</comment>
<proteinExistence type="predicted"/>
<dbReference type="EMBL" id="WKJD01000021">
    <property type="protein sequence ID" value="MRX45238.1"/>
    <property type="molecule type" value="Genomic_DNA"/>
</dbReference>
<dbReference type="PROSITE" id="PS50932">
    <property type="entry name" value="HTH_LACI_2"/>
    <property type="match status" value="1"/>
</dbReference>
<dbReference type="Pfam" id="PF13377">
    <property type="entry name" value="Peripla_BP_3"/>
    <property type="match status" value="1"/>
</dbReference>
<name>A0A6L5R715_9MICO</name>
<dbReference type="Gene3D" id="3.40.50.2300">
    <property type="match status" value="2"/>
</dbReference>